<name>A0A345YFY7_9SPHN</name>
<dbReference type="AlphaFoldDB" id="A0A345YFY7"/>
<reference evidence="3" key="1">
    <citation type="submission" date="2018-07" db="EMBL/GenBank/DDBJ databases">
        <title>Genome sequence of Erythrobacter strain YH-07, an antagonistic bacterium isolated from Yellow Sea.</title>
        <authorList>
            <person name="Tang T."/>
            <person name="Liu Q."/>
            <person name="Sun X."/>
        </authorList>
    </citation>
    <scope>NUCLEOTIDE SEQUENCE [LARGE SCALE GENOMIC DNA]</scope>
    <source>
        <strain evidence="3">YH-07</strain>
    </source>
</reference>
<dbReference type="Pfam" id="PF13579">
    <property type="entry name" value="Glyco_trans_4_4"/>
    <property type="match status" value="1"/>
</dbReference>
<protein>
    <submittedName>
        <fullName evidence="2">Glycosyltransferase WbuB</fullName>
    </submittedName>
</protein>
<keyword evidence="2" id="KW-0808">Transferase</keyword>
<dbReference type="Gene3D" id="3.40.50.2000">
    <property type="entry name" value="Glycogen Phosphorylase B"/>
    <property type="match status" value="2"/>
</dbReference>
<dbReference type="PANTHER" id="PTHR12526">
    <property type="entry name" value="GLYCOSYLTRANSFERASE"/>
    <property type="match status" value="1"/>
</dbReference>
<evidence type="ECO:0000313" key="3">
    <source>
        <dbReference type="Proteomes" id="UP000254508"/>
    </source>
</evidence>
<dbReference type="Proteomes" id="UP000254508">
    <property type="component" value="Chromosome"/>
</dbReference>
<proteinExistence type="predicted"/>
<dbReference type="RefSeq" id="WP_115417017.1">
    <property type="nucleotide sequence ID" value="NZ_CP031357.1"/>
</dbReference>
<sequence>MKNVWMLNHYAIAPNESGGTRHFSLSRHLRDYGWESSIVAASIEHDNGKQRLETGRKWRIDFHDGVRFLWLRTPPYRGNGGGRMMNMLAYCLRACQHASTRDLPRPDVIIGSSVHPFAAVSGAFLARRFGVPFIFEVRDLWPQTLIDLGRLEQNSGMAKVMRKIELWLYQRAARIVVLLPGAGDYIEPLGIDRHKIIWLPNGVELEGAKVPEPAANDDEFIVMYFGAHGTANGIENILRAFAILEKRAGTEGIVLQLIGDGPAKPTLMELANDLQLKRVTFKPPVPKSQIPTLAEKADAFVFNLIAAPVFKYGISSNKLFDYLAAARPIIFCSDAANNPIDEARAGVTVPPDSPQALADAIVQLAAIPADQRAQMGRAGRKYVEAKHSYQQLARELAAILDDVADSNK</sequence>
<dbReference type="SUPFAM" id="SSF53756">
    <property type="entry name" value="UDP-Glycosyltransferase/glycogen phosphorylase"/>
    <property type="match status" value="1"/>
</dbReference>
<dbReference type="EMBL" id="CP031357">
    <property type="protein sequence ID" value="AXK42839.1"/>
    <property type="molecule type" value="Genomic_DNA"/>
</dbReference>
<accession>A0A345YFY7</accession>
<dbReference type="Pfam" id="PF13692">
    <property type="entry name" value="Glyco_trans_1_4"/>
    <property type="match status" value="1"/>
</dbReference>
<feature type="domain" description="Glycosyltransferase subfamily 4-like N-terminal" evidence="1">
    <location>
        <begin position="24"/>
        <end position="202"/>
    </location>
</feature>
<dbReference type="GO" id="GO:0016757">
    <property type="term" value="F:glycosyltransferase activity"/>
    <property type="evidence" value="ECO:0007669"/>
    <property type="project" value="UniProtKB-ARBA"/>
</dbReference>
<keyword evidence="3" id="KW-1185">Reference proteome</keyword>
<dbReference type="CDD" id="cd03794">
    <property type="entry name" value="GT4_WbuB-like"/>
    <property type="match status" value="1"/>
</dbReference>
<gene>
    <name evidence="2" type="ORF">DVR09_11330</name>
</gene>
<evidence type="ECO:0000259" key="1">
    <source>
        <dbReference type="Pfam" id="PF13579"/>
    </source>
</evidence>
<dbReference type="OrthoDB" id="9790710at2"/>
<dbReference type="KEGG" id="err:DVR09_11330"/>
<evidence type="ECO:0000313" key="2">
    <source>
        <dbReference type="EMBL" id="AXK42839.1"/>
    </source>
</evidence>
<dbReference type="InterPro" id="IPR028098">
    <property type="entry name" value="Glyco_trans_4-like_N"/>
</dbReference>
<dbReference type="PANTHER" id="PTHR12526:SF622">
    <property type="entry name" value="GLYCOSYLTRANSFERASE (GROUP I)"/>
    <property type="match status" value="1"/>
</dbReference>
<organism evidence="2 3">
    <name type="scientific">Erythrobacter aureus</name>
    <dbReference type="NCBI Taxonomy" id="2182384"/>
    <lineage>
        <taxon>Bacteria</taxon>
        <taxon>Pseudomonadati</taxon>
        <taxon>Pseudomonadota</taxon>
        <taxon>Alphaproteobacteria</taxon>
        <taxon>Sphingomonadales</taxon>
        <taxon>Erythrobacteraceae</taxon>
        <taxon>Erythrobacter/Porphyrobacter group</taxon>
        <taxon>Erythrobacter</taxon>
    </lineage>
</organism>